<dbReference type="EC" id="3.4.21.83" evidence="3"/>
<gene>
    <name evidence="3" type="primary">ptrB_3</name>
    <name evidence="3" type="ORF">NCTC12123_02700</name>
</gene>
<dbReference type="InterPro" id="IPR051543">
    <property type="entry name" value="Serine_Peptidase_S9A"/>
</dbReference>
<reference evidence="3 4" key="1">
    <citation type="submission" date="2018-06" db="EMBL/GenBank/DDBJ databases">
        <authorList>
            <consortium name="Pathogen Informatics"/>
            <person name="Doyle S."/>
        </authorList>
    </citation>
    <scope>NUCLEOTIDE SEQUENCE [LARGE SCALE GENOMIC DNA]</scope>
    <source>
        <strain evidence="3 4">NCTC12123</strain>
    </source>
</reference>
<protein>
    <submittedName>
        <fullName evidence="3">Protease 2</fullName>
        <ecNumber evidence="3">3.4.21.83</ecNumber>
    </submittedName>
</protein>
<dbReference type="GO" id="GO:0006508">
    <property type="term" value="P:proteolysis"/>
    <property type="evidence" value="ECO:0007669"/>
    <property type="project" value="UniProtKB-KW"/>
</dbReference>
<dbReference type="SUPFAM" id="SSF50993">
    <property type="entry name" value="Peptidase/esterase 'gauge' domain"/>
    <property type="match status" value="1"/>
</dbReference>
<dbReference type="InterPro" id="IPR023302">
    <property type="entry name" value="Pept_S9A_N"/>
</dbReference>
<evidence type="ECO:0000313" key="3">
    <source>
        <dbReference type="EMBL" id="STD21369.1"/>
    </source>
</evidence>
<evidence type="ECO:0000256" key="1">
    <source>
        <dbReference type="ARBA" id="ARBA00005228"/>
    </source>
</evidence>
<sequence>MALAEDYLSRRQYGLRFRNLETGNWYPEMLENVSPDFVWANDSETVYYVKKHASTLLPYQVWRHTVGTDSADDELVYEEKDETFYVSLHKTSSRHYVIIFLASATTSEVLLLDAELPDAQPLCFLPRRKDHEYSLDHFQHSFYLRSNREGKNFGLYKTKVRDERKWEVLIPARDSGDARRIHPVYRLAGGGRASARADQYPADQP</sequence>
<keyword evidence="3" id="KW-0378">Hydrolase</keyword>
<dbReference type="Pfam" id="PF02897">
    <property type="entry name" value="Peptidase_S9_N"/>
    <property type="match status" value="1"/>
</dbReference>
<dbReference type="Proteomes" id="UP000255163">
    <property type="component" value="Unassembled WGS sequence"/>
</dbReference>
<dbReference type="STRING" id="640513.Entas_2555"/>
<dbReference type="PANTHER" id="PTHR11757">
    <property type="entry name" value="PROTEASE FAMILY S9A OLIGOPEPTIDASE"/>
    <property type="match status" value="1"/>
</dbReference>
<organism evidence="3 4">
    <name type="scientific">Enterobacter asburiae</name>
    <dbReference type="NCBI Taxonomy" id="61645"/>
    <lineage>
        <taxon>Bacteria</taxon>
        <taxon>Pseudomonadati</taxon>
        <taxon>Pseudomonadota</taxon>
        <taxon>Gammaproteobacteria</taxon>
        <taxon>Enterobacterales</taxon>
        <taxon>Enterobacteriaceae</taxon>
        <taxon>Enterobacter</taxon>
        <taxon>Enterobacter cloacae complex</taxon>
    </lineage>
</organism>
<proteinExistence type="inferred from homology"/>
<comment type="similarity">
    <text evidence="1">Belongs to the peptidase S9A family.</text>
</comment>
<dbReference type="EMBL" id="UFYI01000007">
    <property type="protein sequence ID" value="STD21369.1"/>
    <property type="molecule type" value="Genomic_DNA"/>
</dbReference>
<dbReference type="Gene3D" id="2.130.10.120">
    <property type="entry name" value="Prolyl oligopeptidase, N-terminal domain"/>
    <property type="match status" value="1"/>
</dbReference>
<evidence type="ECO:0000313" key="4">
    <source>
        <dbReference type="Proteomes" id="UP000255163"/>
    </source>
</evidence>
<dbReference type="PANTHER" id="PTHR11757:SF19">
    <property type="entry name" value="PROLYL ENDOPEPTIDASE-LIKE"/>
    <property type="match status" value="1"/>
</dbReference>
<feature type="domain" description="Peptidase S9A N-terminal" evidence="2">
    <location>
        <begin position="1"/>
        <end position="175"/>
    </location>
</feature>
<evidence type="ECO:0000259" key="2">
    <source>
        <dbReference type="Pfam" id="PF02897"/>
    </source>
</evidence>
<dbReference type="GO" id="GO:0004252">
    <property type="term" value="F:serine-type endopeptidase activity"/>
    <property type="evidence" value="ECO:0007669"/>
    <property type="project" value="UniProtKB-EC"/>
</dbReference>
<accession>A0A376FES5</accession>
<dbReference type="AlphaFoldDB" id="A0A376FES5"/>
<name>A0A376FES5_ENTAS</name>
<keyword evidence="3" id="KW-0645">Protease</keyword>